<dbReference type="RefSeq" id="WP_090851873.1">
    <property type="nucleotide sequence ID" value="NZ_FNJU01000003.1"/>
</dbReference>
<keyword evidence="2" id="KW-0805">Transcription regulation</keyword>
<evidence type="ECO:0000256" key="4">
    <source>
        <dbReference type="ARBA" id="ARBA00023125"/>
    </source>
</evidence>
<dbReference type="Gene3D" id="1.10.1740.10">
    <property type="match status" value="1"/>
</dbReference>
<feature type="domain" description="RNA polymerase sigma factor 70 region 4 type 2" evidence="7">
    <location>
        <begin position="110"/>
        <end position="161"/>
    </location>
</feature>
<dbReference type="EMBL" id="FNJU01000003">
    <property type="protein sequence ID" value="SDP46840.1"/>
    <property type="molecule type" value="Genomic_DNA"/>
</dbReference>
<dbReference type="InterPro" id="IPR013249">
    <property type="entry name" value="RNA_pol_sigma70_r4_t2"/>
</dbReference>
<dbReference type="PANTHER" id="PTHR43133">
    <property type="entry name" value="RNA POLYMERASE ECF-TYPE SIGMA FACTO"/>
    <property type="match status" value="1"/>
</dbReference>
<name>A0A1H0SZ63_9BACI</name>
<dbReference type="GO" id="GO:0003677">
    <property type="term" value="F:DNA binding"/>
    <property type="evidence" value="ECO:0007669"/>
    <property type="project" value="UniProtKB-KW"/>
</dbReference>
<keyword evidence="5" id="KW-0804">Transcription</keyword>
<accession>A0A1H0SZ63</accession>
<evidence type="ECO:0000259" key="7">
    <source>
        <dbReference type="Pfam" id="PF08281"/>
    </source>
</evidence>
<dbReference type="InterPro" id="IPR007627">
    <property type="entry name" value="RNA_pol_sigma70_r2"/>
</dbReference>
<feature type="domain" description="RNA polymerase sigma-70 region 2" evidence="6">
    <location>
        <begin position="16"/>
        <end position="79"/>
    </location>
</feature>
<dbReference type="SUPFAM" id="SSF88946">
    <property type="entry name" value="Sigma2 domain of RNA polymerase sigma factors"/>
    <property type="match status" value="1"/>
</dbReference>
<dbReference type="OrthoDB" id="306910at2"/>
<protein>
    <submittedName>
        <fullName evidence="8">RNA polymerase sigma-70 factor, ECF subfamily</fullName>
    </submittedName>
</protein>
<comment type="similarity">
    <text evidence="1">Belongs to the sigma-70 factor family. ECF subfamily.</text>
</comment>
<keyword evidence="9" id="KW-1185">Reference proteome</keyword>
<dbReference type="InterPro" id="IPR013324">
    <property type="entry name" value="RNA_pol_sigma_r3/r4-like"/>
</dbReference>
<evidence type="ECO:0000256" key="3">
    <source>
        <dbReference type="ARBA" id="ARBA00023082"/>
    </source>
</evidence>
<organism evidence="8 9">
    <name type="scientific">Litchfieldia salsa</name>
    <dbReference type="NCBI Taxonomy" id="930152"/>
    <lineage>
        <taxon>Bacteria</taxon>
        <taxon>Bacillati</taxon>
        <taxon>Bacillota</taxon>
        <taxon>Bacilli</taxon>
        <taxon>Bacillales</taxon>
        <taxon>Bacillaceae</taxon>
        <taxon>Litchfieldia</taxon>
    </lineage>
</organism>
<dbReference type="GO" id="GO:0016987">
    <property type="term" value="F:sigma factor activity"/>
    <property type="evidence" value="ECO:0007669"/>
    <property type="project" value="UniProtKB-KW"/>
</dbReference>
<dbReference type="InterPro" id="IPR036388">
    <property type="entry name" value="WH-like_DNA-bd_sf"/>
</dbReference>
<evidence type="ECO:0000256" key="5">
    <source>
        <dbReference type="ARBA" id="ARBA00023163"/>
    </source>
</evidence>
<dbReference type="NCBIfam" id="TIGR02937">
    <property type="entry name" value="sigma70-ECF"/>
    <property type="match status" value="1"/>
</dbReference>
<dbReference type="InterPro" id="IPR013325">
    <property type="entry name" value="RNA_pol_sigma_r2"/>
</dbReference>
<dbReference type="InterPro" id="IPR039425">
    <property type="entry name" value="RNA_pol_sigma-70-like"/>
</dbReference>
<sequence>MEDDKSLEKLNEWYFKYSDDLYRYVLMMTVDQELAKDVIQDTFIKAYKNFEGFRGAASEKNWLYRIAYNTTIDELRKRKPLRFMFDNYNYLVSNDYVPEKVTQLGEVEAQLYRSLQKLKRSYREVIILRKIEELSIRETAEVLNWTIPKVKTTLLRALEALKKQMIKEGYEHESI</sequence>
<evidence type="ECO:0000313" key="9">
    <source>
        <dbReference type="Proteomes" id="UP000199159"/>
    </source>
</evidence>
<evidence type="ECO:0000259" key="6">
    <source>
        <dbReference type="Pfam" id="PF04542"/>
    </source>
</evidence>
<keyword evidence="3" id="KW-0731">Sigma factor</keyword>
<dbReference type="Pfam" id="PF08281">
    <property type="entry name" value="Sigma70_r4_2"/>
    <property type="match status" value="1"/>
</dbReference>
<evidence type="ECO:0000313" key="8">
    <source>
        <dbReference type="EMBL" id="SDP46840.1"/>
    </source>
</evidence>
<gene>
    <name evidence="8" type="ORF">SAMN05216565_103189</name>
</gene>
<dbReference type="Proteomes" id="UP000199159">
    <property type="component" value="Unassembled WGS sequence"/>
</dbReference>
<reference evidence="9" key="1">
    <citation type="submission" date="2016-10" db="EMBL/GenBank/DDBJ databases">
        <authorList>
            <person name="Varghese N."/>
            <person name="Submissions S."/>
        </authorList>
    </citation>
    <scope>NUCLEOTIDE SEQUENCE [LARGE SCALE GENOMIC DNA]</scope>
    <source>
        <strain evidence="9">IBRC-M10078</strain>
    </source>
</reference>
<evidence type="ECO:0000256" key="2">
    <source>
        <dbReference type="ARBA" id="ARBA00023015"/>
    </source>
</evidence>
<keyword evidence="4" id="KW-0238">DNA-binding</keyword>
<dbReference type="PANTHER" id="PTHR43133:SF8">
    <property type="entry name" value="RNA POLYMERASE SIGMA FACTOR HI_1459-RELATED"/>
    <property type="match status" value="1"/>
</dbReference>
<dbReference type="STRING" id="930152.SAMN05216565_103189"/>
<dbReference type="InterPro" id="IPR014284">
    <property type="entry name" value="RNA_pol_sigma-70_dom"/>
</dbReference>
<evidence type="ECO:0000256" key="1">
    <source>
        <dbReference type="ARBA" id="ARBA00010641"/>
    </source>
</evidence>
<dbReference type="SUPFAM" id="SSF88659">
    <property type="entry name" value="Sigma3 and sigma4 domains of RNA polymerase sigma factors"/>
    <property type="match status" value="1"/>
</dbReference>
<dbReference type="Gene3D" id="1.10.10.10">
    <property type="entry name" value="Winged helix-like DNA-binding domain superfamily/Winged helix DNA-binding domain"/>
    <property type="match status" value="1"/>
</dbReference>
<proteinExistence type="inferred from homology"/>
<dbReference type="GO" id="GO:0006352">
    <property type="term" value="P:DNA-templated transcription initiation"/>
    <property type="evidence" value="ECO:0007669"/>
    <property type="project" value="InterPro"/>
</dbReference>
<dbReference type="CDD" id="cd06171">
    <property type="entry name" value="Sigma70_r4"/>
    <property type="match status" value="1"/>
</dbReference>
<dbReference type="AlphaFoldDB" id="A0A1H0SZ63"/>
<dbReference type="Pfam" id="PF04542">
    <property type="entry name" value="Sigma70_r2"/>
    <property type="match status" value="1"/>
</dbReference>